<feature type="compositionally biased region" description="Low complexity" evidence="1">
    <location>
        <begin position="9"/>
        <end position="18"/>
    </location>
</feature>
<dbReference type="EMBL" id="JBGFTU010000003">
    <property type="protein sequence ID" value="MEZ0163781.1"/>
    <property type="molecule type" value="Genomic_DNA"/>
</dbReference>
<organism evidence="2 3">
    <name type="scientific">Kineococcus halophytocola</name>
    <dbReference type="NCBI Taxonomy" id="3234027"/>
    <lineage>
        <taxon>Bacteria</taxon>
        <taxon>Bacillati</taxon>
        <taxon>Actinomycetota</taxon>
        <taxon>Actinomycetes</taxon>
        <taxon>Kineosporiales</taxon>
        <taxon>Kineosporiaceae</taxon>
        <taxon>Kineococcus</taxon>
    </lineage>
</organism>
<proteinExistence type="predicted"/>
<dbReference type="InterPro" id="IPR025447">
    <property type="entry name" value="DUF4192"/>
</dbReference>
<comment type="caution">
    <text evidence="2">The sequence shown here is derived from an EMBL/GenBank/DDBJ whole genome shotgun (WGS) entry which is preliminary data.</text>
</comment>
<name>A0ABV4GWW0_9ACTN</name>
<accession>A0ABV4GWW0</accession>
<sequence length="393" mass="39268">MTAARPDRSTPTGPSTGPSTGGAGPLVATGVADLLALLPYRLGFHPADSLVLLELLAPAPGTRNRRLGLVVRADLPPAPGADGTATAAAAEATAGQCLRLVRRQARAGSELLVVLYDPEARSTGGQLRPGPRAAAVLEAVRTGLGALGGVGGVGGVEPAEHVLVGAGRWRTLTCSGPCCPAGGAPWPPRGSGRGPERGGDPLRLQAEAVWRGFFAAPDRAASLSDLAPVDPARCAAAAAASRAPVTPARSRALVEDFGRAVDQGCVGPVPVLPAAWCGHLLRALERLPVRDAVLAAGSGGSTDPTEPLDAHRAAVAADVALQVARHAGPGGAAAWAVVAWLEWAAGRSVRAGACARRSLRADPGHRLALLVEQAVRHGLGPGGWGAGGGPGGA</sequence>
<evidence type="ECO:0000313" key="3">
    <source>
        <dbReference type="Proteomes" id="UP001565927"/>
    </source>
</evidence>
<evidence type="ECO:0000313" key="2">
    <source>
        <dbReference type="EMBL" id="MEZ0163781.1"/>
    </source>
</evidence>
<dbReference type="RefSeq" id="WP_370440034.1">
    <property type="nucleotide sequence ID" value="NZ_JBGFTU010000003.1"/>
</dbReference>
<keyword evidence="3" id="KW-1185">Reference proteome</keyword>
<evidence type="ECO:0000256" key="1">
    <source>
        <dbReference type="SAM" id="MobiDB-lite"/>
    </source>
</evidence>
<gene>
    <name evidence="2" type="ORF">AB2L27_03245</name>
</gene>
<reference evidence="2 3" key="1">
    <citation type="submission" date="2024-07" db="EMBL/GenBank/DDBJ databases">
        <authorList>
            <person name="Thanompreechachai J."/>
            <person name="Duangmal K."/>
        </authorList>
    </citation>
    <scope>NUCLEOTIDE SEQUENCE [LARGE SCALE GENOMIC DNA]</scope>
    <source>
        <strain evidence="2 3">LSe6-4</strain>
    </source>
</reference>
<protein>
    <submittedName>
        <fullName evidence="2">DUF4192 family protein</fullName>
    </submittedName>
</protein>
<dbReference type="Proteomes" id="UP001565927">
    <property type="component" value="Unassembled WGS sequence"/>
</dbReference>
<feature type="region of interest" description="Disordered" evidence="1">
    <location>
        <begin position="1"/>
        <end position="24"/>
    </location>
</feature>
<dbReference type="Pfam" id="PF13830">
    <property type="entry name" value="DUF4192"/>
    <property type="match status" value="1"/>
</dbReference>